<dbReference type="RefSeq" id="WP_184254895.1">
    <property type="nucleotide sequence ID" value="NZ_JACHIO010000007.1"/>
</dbReference>
<organism evidence="3 4">
    <name type="scientific">Granulicella mallensis</name>
    <dbReference type="NCBI Taxonomy" id="940614"/>
    <lineage>
        <taxon>Bacteria</taxon>
        <taxon>Pseudomonadati</taxon>
        <taxon>Acidobacteriota</taxon>
        <taxon>Terriglobia</taxon>
        <taxon>Terriglobales</taxon>
        <taxon>Acidobacteriaceae</taxon>
        <taxon>Granulicella</taxon>
    </lineage>
</organism>
<dbReference type="PANTHER" id="PTHR43861">
    <property type="entry name" value="TRANS-ACONITATE 2-METHYLTRANSFERASE-RELATED"/>
    <property type="match status" value="1"/>
</dbReference>
<comment type="caution">
    <text evidence="3">The sequence shown here is derived from an EMBL/GenBank/DDBJ whole genome shotgun (WGS) entry which is preliminary data.</text>
</comment>
<evidence type="ECO:0000259" key="2">
    <source>
        <dbReference type="Pfam" id="PF08241"/>
    </source>
</evidence>
<dbReference type="GO" id="GO:0032259">
    <property type="term" value="P:methylation"/>
    <property type="evidence" value="ECO:0007669"/>
    <property type="project" value="UniProtKB-KW"/>
</dbReference>
<evidence type="ECO:0000313" key="3">
    <source>
        <dbReference type="EMBL" id="MBB5063596.1"/>
    </source>
</evidence>
<keyword evidence="3" id="KW-0808">Transferase</keyword>
<dbReference type="AlphaFoldDB" id="A0A7W7ZQT9"/>
<protein>
    <submittedName>
        <fullName evidence="3">Ubiquinone/menaquinone biosynthesis C-methylase UbiE</fullName>
    </submittedName>
</protein>
<feature type="domain" description="Methyltransferase type 11" evidence="2">
    <location>
        <begin position="44"/>
        <end position="136"/>
    </location>
</feature>
<dbReference type="EMBL" id="JACHIO010000007">
    <property type="protein sequence ID" value="MBB5063596.1"/>
    <property type="molecule type" value="Genomic_DNA"/>
</dbReference>
<feature type="compositionally biased region" description="Basic and acidic residues" evidence="1">
    <location>
        <begin position="236"/>
        <end position="246"/>
    </location>
</feature>
<evidence type="ECO:0000313" key="4">
    <source>
        <dbReference type="Proteomes" id="UP000584867"/>
    </source>
</evidence>
<dbReference type="Proteomes" id="UP000584867">
    <property type="component" value="Unassembled WGS sequence"/>
</dbReference>
<reference evidence="3 4" key="1">
    <citation type="submission" date="2020-08" db="EMBL/GenBank/DDBJ databases">
        <title>Genomic Encyclopedia of Type Strains, Phase IV (KMG-V): Genome sequencing to study the core and pangenomes of soil and plant-associated prokaryotes.</title>
        <authorList>
            <person name="Whitman W."/>
        </authorList>
    </citation>
    <scope>NUCLEOTIDE SEQUENCE [LARGE SCALE GENOMIC DNA]</scope>
    <source>
        <strain evidence="3 4">X5P3</strain>
    </source>
</reference>
<dbReference type="InterPro" id="IPR013216">
    <property type="entry name" value="Methyltransf_11"/>
</dbReference>
<sequence>MNTGTRALFNDWAEVYDTQPNPLLLLEQRTLPPMMPPIKGLDVLDIGCGTGRWLKQIELLAPRTLTGTDASDAMLEKARVTLALTTALHLSDSTTLPAADASTDLILASFVLSYLADLDAFAGECVRILRVGGHILLSDMHPTTAAQRHWIRCFYLDGKRIELPANPLTMTEIIAAFSRRGFELLTLNEPAFAEPERHVFEQTNKLAEYHALHAVPAIYLMKFLKVEGSSESDTELANRTEGRADTFGKPASEVTPSFVDRRLRR</sequence>
<keyword evidence="3" id="KW-0489">Methyltransferase</keyword>
<dbReference type="Pfam" id="PF08241">
    <property type="entry name" value="Methyltransf_11"/>
    <property type="match status" value="1"/>
</dbReference>
<evidence type="ECO:0000256" key="1">
    <source>
        <dbReference type="SAM" id="MobiDB-lite"/>
    </source>
</evidence>
<dbReference type="InterPro" id="IPR029063">
    <property type="entry name" value="SAM-dependent_MTases_sf"/>
</dbReference>
<proteinExistence type="predicted"/>
<dbReference type="SUPFAM" id="SSF53335">
    <property type="entry name" value="S-adenosyl-L-methionine-dependent methyltransferases"/>
    <property type="match status" value="1"/>
</dbReference>
<gene>
    <name evidence="3" type="ORF">HDF15_001941</name>
</gene>
<feature type="region of interest" description="Disordered" evidence="1">
    <location>
        <begin position="234"/>
        <end position="253"/>
    </location>
</feature>
<dbReference type="Gene3D" id="3.40.50.150">
    <property type="entry name" value="Vaccinia Virus protein VP39"/>
    <property type="match status" value="1"/>
</dbReference>
<dbReference type="CDD" id="cd02440">
    <property type="entry name" value="AdoMet_MTases"/>
    <property type="match status" value="1"/>
</dbReference>
<name>A0A7W7ZQT9_9BACT</name>
<accession>A0A7W7ZQT9</accession>
<dbReference type="GO" id="GO:0008757">
    <property type="term" value="F:S-adenosylmethionine-dependent methyltransferase activity"/>
    <property type="evidence" value="ECO:0007669"/>
    <property type="project" value="InterPro"/>
</dbReference>
<keyword evidence="3" id="KW-0830">Ubiquinone</keyword>